<evidence type="ECO:0000256" key="6">
    <source>
        <dbReference type="ARBA" id="ARBA00023136"/>
    </source>
</evidence>
<accession>A0A7M5XAQ8</accession>
<evidence type="ECO:0000256" key="2">
    <source>
        <dbReference type="ARBA" id="ARBA00004442"/>
    </source>
</evidence>
<dbReference type="EnsemblMetazoa" id="CLYHEMT020267.1">
    <property type="protein sequence ID" value="CLYHEMP020267.1"/>
    <property type="gene ID" value="CLYHEMG020267"/>
</dbReference>
<feature type="transmembrane region" description="Helical" evidence="8">
    <location>
        <begin position="6"/>
        <end position="24"/>
    </location>
</feature>
<keyword evidence="6 8" id="KW-0472">Membrane</keyword>
<feature type="transmembrane region" description="Helical" evidence="8">
    <location>
        <begin position="1038"/>
        <end position="1055"/>
    </location>
</feature>
<keyword evidence="8" id="KW-1133">Transmembrane helix</keyword>
<dbReference type="InterPro" id="IPR003368">
    <property type="entry name" value="POMP_repeat"/>
</dbReference>
<dbReference type="AlphaFoldDB" id="A0A7M5XAQ8"/>
<feature type="transmembrane region" description="Helical" evidence="8">
    <location>
        <begin position="917"/>
        <end position="939"/>
    </location>
</feature>
<dbReference type="PANTHER" id="PTHR32158">
    <property type="entry name" value="RING-TYPE DOMAIN-CONTAINING PROTEIN"/>
    <property type="match status" value="1"/>
</dbReference>
<feature type="transmembrane region" description="Helical" evidence="8">
    <location>
        <begin position="1098"/>
        <end position="1118"/>
    </location>
</feature>
<keyword evidence="7" id="KW-0998">Cell outer membrane</keyword>
<dbReference type="SUPFAM" id="SSF51126">
    <property type="entry name" value="Pectin lyase-like"/>
    <property type="match status" value="1"/>
</dbReference>
<sequence length="1157" mass="130747">MMVAGLRFSLIVYITAAFYLHFVAGNCKRTIFIDDDESPDDCTQKGSSFTCGSLHAAFGVVKDGDCISLTNTTTLQSPIQKDNIKNVTIFSRTENTNVFCSNQSGLIFSKSSHVIFENITFNDCGMISSIDWNQGLLNISSAIAFIQCDNVNIKSTHLSLSAGYGFAFVDSNVFLRESSVVKSAFVNVSHENEYYAIGGGVLITFQSSFKGSNQEINIESSLFKDNFNTAKTSLGSSMYDDLPFGRGAGVYFLSGPNTENNAFIANNVIVSGNEANIGAGIYISFAENTKNNSFSFINCQIKNNHAQTAAGGALGLTSSEIRNHIHFKNSIFSNNTAQIGGGIAFVWPDTYDDAKQIGIFMLENITVDSNQAKVGGAFHFQNVFVVLQNVKIVNTNNIDLPGKGSFYALRSELRFIGNDNIIYNNRGSAIVIDNSQMTANGSIVFRQNFGDTGGALALYEHSRLILTQNSQLLFENNTAYMEGGAIYAPTAGPPMRPWNTTELNIYECFIKFDGISYLNFQGNVTFQNNDCNDGDSDDIFISSVQPCRHFNENQTQVFSSWPNFHFPSEKSSIASNAICMWTLKRNEWYSYPGKLLNPHIVLQDDRGNNVSESMDVKIYPKGEVVIDTNNAFVTSDKDSIKLQLKQKTKDPIAFNITVKTTSNLFLEQNLTNLHFKGCPFGYTFDQHTGMCECDIMNNQNLNIAFCDSEYIFLQKNVWVNPSQTKTYTCPNEYCHNDEGRFNHYNNDWQCAQYRQQNSTLCSKCKVGFSAVSGSYDCQECPKNSKGWIGITAILFFTLLLFVLLVFALGVDIMSYNLNICIYSYEVIGSLYTSEQTIDVILSFVMSIFQVSDRNSIYPTMCLWYGMTALGKMSMGFIVPIVMLFWMAVLYVICIKFKQEIFINNTQYNLKDRCYKTMSIIVVMCFSDLLRISIQILHYIQIDGTKYVYMYADEKWFGPKHQPHAIVAAIVILFLVLFSIAQIVLLRKSNVTVFVWLRKFEDNVSEYFKFGRNWFWVFYFICRVFIYCNGILMVNHLQVQKAFMVLICFVTCLFFAKLRPYKKDFVNLIETIVLSTLAVISILSMGIRNVYSITGQTSLINFVHVLSYVPVLVIPISMIKEHCYDRRYRRRDGRKLSTPFPVRATADYNVPYQRYDED</sequence>
<name>A0A7M5XAQ8_9CNID</name>
<dbReference type="Pfam" id="PF02415">
    <property type="entry name" value="Chlam_PMP"/>
    <property type="match status" value="1"/>
</dbReference>
<dbReference type="PANTHER" id="PTHR32158:SF21">
    <property type="match status" value="1"/>
</dbReference>
<proteinExistence type="predicted"/>
<comment type="subcellular location">
    <subcellularLocation>
        <location evidence="1">Cell envelope</location>
    </subcellularLocation>
    <subcellularLocation>
        <location evidence="2">Cell outer membrane</location>
    </subcellularLocation>
    <subcellularLocation>
        <location evidence="3">Secreted</location>
    </subcellularLocation>
</comment>
<protein>
    <submittedName>
        <fullName evidence="9">Uncharacterized protein</fullName>
    </submittedName>
</protein>
<evidence type="ECO:0000256" key="5">
    <source>
        <dbReference type="ARBA" id="ARBA00022729"/>
    </source>
</evidence>
<dbReference type="GeneID" id="136799650"/>
<feature type="transmembrane region" description="Helical" evidence="8">
    <location>
        <begin position="876"/>
        <end position="896"/>
    </location>
</feature>
<reference evidence="9" key="1">
    <citation type="submission" date="2021-01" db="UniProtKB">
        <authorList>
            <consortium name="EnsemblMetazoa"/>
        </authorList>
    </citation>
    <scope>IDENTIFICATION</scope>
</reference>
<keyword evidence="8" id="KW-0812">Transmembrane</keyword>
<feature type="transmembrane region" description="Helical" evidence="8">
    <location>
        <begin position="1013"/>
        <end position="1032"/>
    </location>
</feature>
<evidence type="ECO:0000313" key="9">
    <source>
        <dbReference type="EnsemblMetazoa" id="CLYHEMP020267.1"/>
    </source>
</evidence>
<dbReference type="NCBIfam" id="TIGR01376">
    <property type="entry name" value="POMP_repeat"/>
    <property type="match status" value="1"/>
</dbReference>
<evidence type="ECO:0000256" key="3">
    <source>
        <dbReference type="ARBA" id="ARBA00004613"/>
    </source>
</evidence>
<dbReference type="OrthoDB" id="5989148at2759"/>
<keyword evidence="10" id="KW-1185">Reference proteome</keyword>
<feature type="transmembrane region" description="Helical" evidence="8">
    <location>
        <begin position="964"/>
        <end position="985"/>
    </location>
</feature>
<dbReference type="RefSeq" id="XP_066912467.1">
    <property type="nucleotide sequence ID" value="XM_067056366.1"/>
</dbReference>
<organism evidence="9 10">
    <name type="scientific">Clytia hemisphaerica</name>
    <dbReference type="NCBI Taxonomy" id="252671"/>
    <lineage>
        <taxon>Eukaryota</taxon>
        <taxon>Metazoa</taxon>
        <taxon>Cnidaria</taxon>
        <taxon>Hydrozoa</taxon>
        <taxon>Hydroidolina</taxon>
        <taxon>Leptothecata</taxon>
        <taxon>Obeliida</taxon>
        <taxon>Clytiidae</taxon>
        <taxon>Clytia</taxon>
    </lineage>
</organism>
<keyword evidence="5" id="KW-0732">Signal</keyword>
<feature type="transmembrane region" description="Helical" evidence="8">
    <location>
        <begin position="1067"/>
        <end position="1086"/>
    </location>
</feature>
<dbReference type="InterPro" id="IPR011050">
    <property type="entry name" value="Pectin_lyase_fold/virulence"/>
</dbReference>
<evidence type="ECO:0000256" key="4">
    <source>
        <dbReference type="ARBA" id="ARBA00022525"/>
    </source>
</evidence>
<evidence type="ECO:0000313" key="10">
    <source>
        <dbReference type="Proteomes" id="UP000594262"/>
    </source>
</evidence>
<evidence type="ECO:0000256" key="7">
    <source>
        <dbReference type="ARBA" id="ARBA00023237"/>
    </source>
</evidence>
<dbReference type="GO" id="GO:0005576">
    <property type="term" value="C:extracellular region"/>
    <property type="evidence" value="ECO:0007669"/>
    <property type="project" value="UniProtKB-SubCell"/>
</dbReference>
<dbReference type="Proteomes" id="UP000594262">
    <property type="component" value="Unplaced"/>
</dbReference>
<evidence type="ECO:0000256" key="1">
    <source>
        <dbReference type="ARBA" id="ARBA00004196"/>
    </source>
</evidence>
<evidence type="ECO:0000256" key="8">
    <source>
        <dbReference type="SAM" id="Phobius"/>
    </source>
</evidence>
<keyword evidence="4" id="KW-0964">Secreted</keyword>
<feature type="transmembrane region" description="Helical" evidence="8">
    <location>
        <begin position="787"/>
        <end position="808"/>
    </location>
</feature>